<dbReference type="InterPro" id="IPR001173">
    <property type="entry name" value="Glyco_trans_2-like"/>
</dbReference>
<dbReference type="SUPFAM" id="SSF53448">
    <property type="entry name" value="Nucleotide-diphospho-sugar transferases"/>
    <property type="match status" value="1"/>
</dbReference>
<protein>
    <submittedName>
        <fullName evidence="2">Glycosyltransferase involved in cell wall bisynthesis</fullName>
    </submittedName>
</protein>
<proteinExistence type="predicted"/>
<evidence type="ECO:0000259" key="1">
    <source>
        <dbReference type="Pfam" id="PF00535"/>
    </source>
</evidence>
<organism evidence="2 3">
    <name type="scientific">Hymenobacter mucosus</name>
    <dbReference type="NCBI Taxonomy" id="1411120"/>
    <lineage>
        <taxon>Bacteria</taxon>
        <taxon>Pseudomonadati</taxon>
        <taxon>Bacteroidota</taxon>
        <taxon>Cytophagia</taxon>
        <taxon>Cytophagales</taxon>
        <taxon>Hymenobacteraceae</taxon>
        <taxon>Hymenobacter</taxon>
    </lineage>
</organism>
<evidence type="ECO:0000313" key="2">
    <source>
        <dbReference type="EMBL" id="SNR69947.1"/>
    </source>
</evidence>
<accession>A0A238YFN1</accession>
<gene>
    <name evidence="2" type="ORF">SAMN06269173_105205</name>
</gene>
<keyword evidence="3" id="KW-1185">Reference proteome</keyword>
<dbReference type="Proteomes" id="UP000198310">
    <property type="component" value="Unassembled WGS sequence"/>
</dbReference>
<evidence type="ECO:0000313" key="3">
    <source>
        <dbReference type="Proteomes" id="UP000198310"/>
    </source>
</evidence>
<dbReference type="Pfam" id="PF00535">
    <property type="entry name" value="Glycos_transf_2"/>
    <property type="match status" value="1"/>
</dbReference>
<keyword evidence="2" id="KW-0808">Transferase</keyword>
<dbReference type="PANTHER" id="PTHR43685:SF2">
    <property type="entry name" value="GLYCOSYLTRANSFERASE 2-LIKE DOMAIN-CONTAINING PROTEIN"/>
    <property type="match status" value="1"/>
</dbReference>
<sequence length="258" mass="29435">MKVSVVIPCFNHGQYIQEALQSVECNVGNIPYEIIIVDDGSTDAHTLMVMDVLEQGGYTVIRQTNQGLAAARNVGISLARGKYIIPLDSDNKLHSNYLTKAVQLLDDNHEVEVVYGKPMFFGEETGLREVGEYDFFKIIQCNYIDACALFRREVWQKVGGYDGAMPAMGNEDWEFWIHSFLLGTKFMYLNEICFYYRVSPNSMSVSVTRPGFEQNKTYIYTKHGSALIKRLLDELHTLDYIRKNKFRTVAKIILGVNL</sequence>
<dbReference type="AlphaFoldDB" id="A0A238YFN1"/>
<dbReference type="InterPro" id="IPR029044">
    <property type="entry name" value="Nucleotide-diphossugar_trans"/>
</dbReference>
<dbReference type="PANTHER" id="PTHR43685">
    <property type="entry name" value="GLYCOSYLTRANSFERASE"/>
    <property type="match status" value="1"/>
</dbReference>
<dbReference type="EMBL" id="FZNS01000005">
    <property type="protein sequence ID" value="SNR69947.1"/>
    <property type="molecule type" value="Genomic_DNA"/>
</dbReference>
<reference evidence="3" key="1">
    <citation type="submission" date="2017-06" db="EMBL/GenBank/DDBJ databases">
        <authorList>
            <person name="Varghese N."/>
            <person name="Submissions S."/>
        </authorList>
    </citation>
    <scope>NUCLEOTIDE SEQUENCE [LARGE SCALE GENOMIC DNA]</scope>
    <source>
        <strain evidence="3">DSM 28041</strain>
    </source>
</reference>
<name>A0A238YFN1_9BACT</name>
<dbReference type="InterPro" id="IPR050834">
    <property type="entry name" value="Glycosyltransf_2"/>
</dbReference>
<dbReference type="Gene3D" id="3.90.550.10">
    <property type="entry name" value="Spore Coat Polysaccharide Biosynthesis Protein SpsA, Chain A"/>
    <property type="match status" value="1"/>
</dbReference>
<dbReference type="GO" id="GO:0016740">
    <property type="term" value="F:transferase activity"/>
    <property type="evidence" value="ECO:0007669"/>
    <property type="project" value="UniProtKB-KW"/>
</dbReference>
<feature type="domain" description="Glycosyltransferase 2-like" evidence="1">
    <location>
        <begin position="4"/>
        <end position="153"/>
    </location>
</feature>
<dbReference type="CDD" id="cd00761">
    <property type="entry name" value="Glyco_tranf_GTA_type"/>
    <property type="match status" value="1"/>
</dbReference>
<dbReference type="RefSeq" id="WP_089333042.1">
    <property type="nucleotide sequence ID" value="NZ_FZNS01000005.1"/>
</dbReference>